<protein>
    <submittedName>
        <fullName evidence="5">Uncharacterized protein</fullName>
    </submittedName>
</protein>
<feature type="compositionally biased region" description="Acidic residues" evidence="2">
    <location>
        <begin position="277"/>
        <end position="287"/>
    </location>
</feature>
<dbReference type="AlphaFoldDB" id="A0A843TP21"/>
<feature type="compositionally biased region" description="Polar residues" evidence="2">
    <location>
        <begin position="345"/>
        <end position="355"/>
    </location>
</feature>
<dbReference type="Pfam" id="PF04783">
    <property type="entry name" value="DUF630"/>
    <property type="match status" value="1"/>
</dbReference>
<keyword evidence="6" id="KW-1185">Reference proteome</keyword>
<feature type="compositionally biased region" description="Pro residues" evidence="2">
    <location>
        <begin position="221"/>
        <end position="237"/>
    </location>
</feature>
<name>A0A843TP21_COLES</name>
<organism evidence="5 6">
    <name type="scientific">Colocasia esculenta</name>
    <name type="common">Wild taro</name>
    <name type="synonym">Arum esculentum</name>
    <dbReference type="NCBI Taxonomy" id="4460"/>
    <lineage>
        <taxon>Eukaryota</taxon>
        <taxon>Viridiplantae</taxon>
        <taxon>Streptophyta</taxon>
        <taxon>Embryophyta</taxon>
        <taxon>Tracheophyta</taxon>
        <taxon>Spermatophyta</taxon>
        <taxon>Magnoliopsida</taxon>
        <taxon>Liliopsida</taxon>
        <taxon>Araceae</taxon>
        <taxon>Aroideae</taxon>
        <taxon>Colocasieae</taxon>
        <taxon>Colocasia</taxon>
    </lineage>
</organism>
<feature type="domain" description="DUF630" evidence="4">
    <location>
        <begin position="1"/>
        <end position="59"/>
    </location>
</feature>
<dbReference type="EMBL" id="NMUH01000089">
    <property type="protein sequence ID" value="MQL71140.1"/>
    <property type="molecule type" value="Genomic_DNA"/>
</dbReference>
<feature type="compositionally biased region" description="Low complexity" evidence="2">
    <location>
        <begin position="356"/>
        <end position="368"/>
    </location>
</feature>
<sequence>MGCGSSKVDDLPVVALCRERRDLIRAAAGHRFALASRHESYFRALESVGEALHRFVQEELTVVPTPSTSSGAPSSPVLTIPSSEGKAPKSKTGSRSGSGGEDAGGGGSSSSLSSLTHSPSPEGSHLHFSSGSETEEIPEGEGGGAGGEPYQYTWPGVPSPYYNYMRHSSAIPTMVYQAPFAGYGYTEPYGVPDGYFGAPVGSAPPGDASSYYYYGTSMSPQKPPAAAPQPPPPPPAPEGSTWDFLNPFESYEHIYSSYRFGSVPSSPNSSEVREQEGIPDLEEETEPEPMKEPSKGKKRVSGDLGKEPGPSSSKSVPAHEKNATELEDKGSKSSSEGGYVKCSEESSSFGDSGNCSTSKSSGRGSKTGTWGGGDKLRGVMEEDTKKKEVTFELGTSLPTEKSGPTLEAALSTEGTRNVTEVAKEIKEQFKMAASSGTEVSAMLEVGKLRYQSTNAAFREISSRILDSFPMLANSCHSFKGAHFLNAHSLKIPKVRYGNFANSVGMRSGNLSSTLEKLSVWEKKLYKEVKDEERLRVIYEKQCKRLKNLDDRGAESHKIDATRASIRKLLTKIDISIKSVDVISSRIHKLRDEELQPQLIELVQGLIRMWKSMLDCHQKQFLAIAESKSRNLMAKTSIQRGSVAKLTRELELELLHWLSTFNEWISIQRVYFRTLNEWLQKCLYPELEETPDGVAPYSPGKLGAPAAFVICNDWCEAMEKISEDDVIVAVQTFAAGVHQLWESQDEEERQKLRAEYLSKDLAGRLRSLQNDTGLPVLQDGSSNTAISLTENANASLHGRMVSLESMRKRLEEETAKHEEVVKQINAAARTGLRTGLVPIFHALGSFSLDTLKAYEKIRISQRAGS</sequence>
<feature type="compositionally biased region" description="Basic and acidic residues" evidence="2">
    <location>
        <begin position="288"/>
        <end position="306"/>
    </location>
</feature>
<keyword evidence="1" id="KW-0175">Coiled coil</keyword>
<feature type="domain" description="DUF632" evidence="3">
    <location>
        <begin position="419"/>
        <end position="738"/>
    </location>
</feature>
<gene>
    <name evidence="5" type="ORF">Taro_003485</name>
</gene>
<evidence type="ECO:0000313" key="6">
    <source>
        <dbReference type="Proteomes" id="UP000652761"/>
    </source>
</evidence>
<feature type="region of interest" description="Disordered" evidence="2">
    <location>
        <begin position="64"/>
        <end position="151"/>
    </location>
</feature>
<dbReference type="InterPro" id="IPR006867">
    <property type="entry name" value="DUF632"/>
</dbReference>
<evidence type="ECO:0000256" key="2">
    <source>
        <dbReference type="SAM" id="MobiDB-lite"/>
    </source>
</evidence>
<feature type="compositionally biased region" description="Basic and acidic residues" evidence="2">
    <location>
        <begin position="374"/>
        <end position="390"/>
    </location>
</feature>
<feature type="coiled-coil region" evidence="1">
    <location>
        <begin position="792"/>
        <end position="829"/>
    </location>
</feature>
<reference evidence="5" key="1">
    <citation type="submission" date="2017-07" db="EMBL/GenBank/DDBJ databases">
        <title>Taro Niue Genome Assembly and Annotation.</title>
        <authorList>
            <person name="Atibalentja N."/>
            <person name="Keating K."/>
            <person name="Fields C.J."/>
        </authorList>
    </citation>
    <scope>NUCLEOTIDE SEQUENCE</scope>
    <source>
        <strain evidence="5">Niue_2</strain>
        <tissue evidence="5">Leaf</tissue>
    </source>
</reference>
<evidence type="ECO:0000313" key="5">
    <source>
        <dbReference type="EMBL" id="MQL71140.1"/>
    </source>
</evidence>
<comment type="caution">
    <text evidence="5">The sequence shown here is derived from an EMBL/GenBank/DDBJ whole genome shotgun (WGS) entry which is preliminary data.</text>
</comment>
<dbReference type="Pfam" id="PF04782">
    <property type="entry name" value="DUF632"/>
    <property type="match status" value="1"/>
</dbReference>
<dbReference type="PANTHER" id="PTHR21450:SF2">
    <property type="entry name" value="FAMILY PROTEIN, PUTATIVE (DUF630 AND DUF632)-RELATED"/>
    <property type="match status" value="1"/>
</dbReference>
<evidence type="ECO:0000256" key="1">
    <source>
        <dbReference type="SAM" id="Coils"/>
    </source>
</evidence>
<feature type="compositionally biased region" description="Gly residues" evidence="2">
    <location>
        <begin position="96"/>
        <end position="108"/>
    </location>
</feature>
<evidence type="ECO:0000259" key="4">
    <source>
        <dbReference type="Pfam" id="PF04783"/>
    </source>
</evidence>
<dbReference type="OrthoDB" id="1925648at2759"/>
<dbReference type="InterPro" id="IPR006868">
    <property type="entry name" value="DUF630"/>
</dbReference>
<feature type="compositionally biased region" description="Low complexity" evidence="2">
    <location>
        <begin position="109"/>
        <end position="120"/>
    </location>
</feature>
<feature type="region of interest" description="Disordered" evidence="2">
    <location>
        <begin position="214"/>
        <end position="243"/>
    </location>
</feature>
<feature type="compositionally biased region" description="Low complexity" evidence="2">
    <location>
        <begin position="64"/>
        <end position="77"/>
    </location>
</feature>
<proteinExistence type="predicted"/>
<dbReference type="PANTHER" id="PTHR21450">
    <property type="entry name" value="PROTEIN ALTERED PHOSPHATE STARVATION RESPONSE 1"/>
    <property type="match status" value="1"/>
</dbReference>
<feature type="region of interest" description="Disordered" evidence="2">
    <location>
        <begin position="260"/>
        <end position="406"/>
    </location>
</feature>
<dbReference type="Proteomes" id="UP000652761">
    <property type="component" value="Unassembled WGS sequence"/>
</dbReference>
<feature type="compositionally biased region" description="Basic and acidic residues" evidence="2">
    <location>
        <begin position="317"/>
        <end position="331"/>
    </location>
</feature>
<accession>A0A843TP21</accession>
<dbReference type="SMR" id="A0A843TP21"/>
<evidence type="ECO:0000259" key="3">
    <source>
        <dbReference type="Pfam" id="PF04782"/>
    </source>
</evidence>